<dbReference type="EMBL" id="OZ035825">
    <property type="protein sequence ID" value="CAL1601439.1"/>
    <property type="molecule type" value="Genomic_DNA"/>
</dbReference>
<reference evidence="2 3" key="1">
    <citation type="submission" date="2024-04" db="EMBL/GenBank/DDBJ databases">
        <authorList>
            <person name="Waldvogel A.-M."/>
            <person name="Schoenle A."/>
        </authorList>
    </citation>
    <scope>NUCLEOTIDE SEQUENCE [LARGE SCALE GENOMIC DNA]</scope>
</reference>
<dbReference type="GO" id="GO:0000235">
    <property type="term" value="C:astral microtubule"/>
    <property type="evidence" value="ECO:0007669"/>
    <property type="project" value="TreeGrafter"/>
</dbReference>
<feature type="compositionally biased region" description="Basic and acidic residues" evidence="1">
    <location>
        <begin position="290"/>
        <end position="354"/>
    </location>
</feature>
<proteinExistence type="predicted"/>
<protein>
    <recommendedName>
        <fullName evidence="4">Microtubule-associated protein 9</fullName>
    </recommendedName>
</protein>
<feature type="region of interest" description="Disordered" evidence="1">
    <location>
        <begin position="289"/>
        <end position="360"/>
    </location>
</feature>
<dbReference type="PANTHER" id="PTHR14739">
    <property type="entry name" value="MICROTUBULE-ASSOCIATED PROTEIN 9"/>
    <property type="match status" value="1"/>
</dbReference>
<dbReference type="PANTHER" id="PTHR14739:SF9">
    <property type="entry name" value="MICROTUBULE-ASSOCIATED PROTEIN 9"/>
    <property type="match status" value="1"/>
</dbReference>
<gene>
    <name evidence="2" type="ORF">KC01_LOCUS29409</name>
</gene>
<dbReference type="GO" id="GO:0090307">
    <property type="term" value="P:mitotic spindle assembly"/>
    <property type="evidence" value="ECO:0007669"/>
    <property type="project" value="TreeGrafter"/>
</dbReference>
<dbReference type="InterPro" id="IPR026106">
    <property type="entry name" value="MAP9"/>
</dbReference>
<organism evidence="2 3">
    <name type="scientific">Knipowitschia caucasica</name>
    <name type="common">Caucasian dwarf goby</name>
    <name type="synonym">Pomatoschistus caucasicus</name>
    <dbReference type="NCBI Taxonomy" id="637954"/>
    <lineage>
        <taxon>Eukaryota</taxon>
        <taxon>Metazoa</taxon>
        <taxon>Chordata</taxon>
        <taxon>Craniata</taxon>
        <taxon>Vertebrata</taxon>
        <taxon>Euteleostomi</taxon>
        <taxon>Actinopterygii</taxon>
        <taxon>Neopterygii</taxon>
        <taxon>Teleostei</taxon>
        <taxon>Neoteleostei</taxon>
        <taxon>Acanthomorphata</taxon>
        <taxon>Gobiaria</taxon>
        <taxon>Gobiiformes</taxon>
        <taxon>Gobioidei</taxon>
        <taxon>Gobiidae</taxon>
        <taxon>Gobiinae</taxon>
        <taxon>Knipowitschia</taxon>
    </lineage>
</organism>
<dbReference type="Proteomes" id="UP001497482">
    <property type="component" value="Chromosome 3"/>
</dbReference>
<accession>A0AAV2LHG2</accession>
<evidence type="ECO:0000256" key="1">
    <source>
        <dbReference type="SAM" id="MobiDB-lite"/>
    </source>
</evidence>
<feature type="region of interest" description="Disordered" evidence="1">
    <location>
        <begin position="1"/>
        <end position="20"/>
    </location>
</feature>
<evidence type="ECO:0000313" key="2">
    <source>
        <dbReference type="EMBL" id="CAL1601439.1"/>
    </source>
</evidence>
<dbReference type="GO" id="GO:0008017">
    <property type="term" value="F:microtubule binding"/>
    <property type="evidence" value="ECO:0007669"/>
    <property type="project" value="TreeGrafter"/>
</dbReference>
<sequence>MQHQQLGTLAYTKSPKTSTRTTFQDELQAAVSARANRVVMDQYSSNDFEDEDDFLNELLKSRKKKTETLKKRDALEDMTPLVPDTCEDNAVNAAPRKELPTPKPRQRALTRTNQAQINELCSTTSEPSNQHTTSRCSPNLSEGVQEAQNNRSHSLSSMGEHSMLTKSTLDSESKNGFTSEDIDNNCLSLEELTVSQPQTTLDEPVDLTDCATKNSVPVSENLHDTLVSASRTKGCGSVRTVQSKYLGSLRVLDRTISLHEAQESQEPDSLRAAVYQEWIRKKKESLKQSMEMKKKEFSVKEKQKKDQEAKKEEAKVSYEAWKESKRESLKEKHKEQQERIRKEQRAREEKEEKRRTSKQVFDQWKRERDILLKEKHQRKTKEETDQELQKQEKEKDRRKANYSAFTEWNEKKKNLLYERAIEKRKELNNTVRTERSLKEEKDKLALDMYESWLAKKTIEYERHKEESWFQGILNDGTTPPPWSPPNKTIPRGK</sequence>
<feature type="compositionally biased region" description="Basic and acidic residues" evidence="1">
    <location>
        <begin position="372"/>
        <end position="399"/>
    </location>
</feature>
<name>A0AAV2LHG2_KNICA</name>
<evidence type="ECO:0008006" key="4">
    <source>
        <dbReference type="Google" id="ProtNLM"/>
    </source>
</evidence>
<dbReference type="GO" id="GO:0000281">
    <property type="term" value="P:mitotic cytokinesis"/>
    <property type="evidence" value="ECO:0007669"/>
    <property type="project" value="InterPro"/>
</dbReference>
<feature type="region of interest" description="Disordered" evidence="1">
    <location>
        <begin position="80"/>
        <end position="109"/>
    </location>
</feature>
<dbReference type="AlphaFoldDB" id="A0AAV2LHG2"/>
<feature type="region of interest" description="Disordered" evidence="1">
    <location>
        <begin position="372"/>
        <end position="401"/>
    </location>
</feature>
<keyword evidence="3" id="KW-1185">Reference proteome</keyword>
<evidence type="ECO:0000313" key="3">
    <source>
        <dbReference type="Proteomes" id="UP001497482"/>
    </source>
</evidence>
<feature type="region of interest" description="Disordered" evidence="1">
    <location>
        <begin position="121"/>
        <end position="177"/>
    </location>
</feature>
<dbReference type="GO" id="GO:1902412">
    <property type="term" value="P:regulation of mitotic cytokinesis"/>
    <property type="evidence" value="ECO:0007669"/>
    <property type="project" value="TreeGrafter"/>
</dbReference>
<feature type="region of interest" description="Disordered" evidence="1">
    <location>
        <begin position="471"/>
        <end position="493"/>
    </location>
</feature>